<evidence type="ECO:0000256" key="4">
    <source>
        <dbReference type="SAM" id="MobiDB-lite"/>
    </source>
</evidence>
<feature type="region of interest" description="Disordered" evidence="4">
    <location>
        <begin position="325"/>
        <end position="388"/>
    </location>
</feature>
<dbReference type="GO" id="GO:0005634">
    <property type="term" value="C:nucleus"/>
    <property type="evidence" value="ECO:0007669"/>
    <property type="project" value="UniProtKB-UniRule"/>
</dbReference>
<feature type="compositionally biased region" description="Low complexity" evidence="4">
    <location>
        <begin position="116"/>
        <end position="183"/>
    </location>
</feature>
<dbReference type="GO" id="GO:0030154">
    <property type="term" value="P:cell differentiation"/>
    <property type="evidence" value="ECO:0007669"/>
    <property type="project" value="TreeGrafter"/>
</dbReference>
<reference evidence="6" key="1">
    <citation type="journal article" date="2012" name="Evodevo">
        <title>Genome-wide analysis of the sox family in the calcareous sponge Sycon ciliatum: multiple genes with unique expression patterns.</title>
        <authorList>
            <person name="Fortunato S."/>
            <person name="Adamski M."/>
            <person name="Bergum B."/>
            <person name="Guder C."/>
            <person name="Jordal S."/>
            <person name="Leininger S."/>
            <person name="Zwafink C."/>
            <person name="Rapp H.T."/>
            <person name="Adamska M."/>
        </authorList>
    </citation>
    <scope>NUCLEOTIDE SEQUENCE</scope>
</reference>
<dbReference type="Gene3D" id="1.10.30.10">
    <property type="entry name" value="High mobility group box domain"/>
    <property type="match status" value="1"/>
</dbReference>
<keyword evidence="1 3" id="KW-0238">DNA-binding</keyword>
<feature type="compositionally biased region" description="Low complexity" evidence="4">
    <location>
        <begin position="453"/>
        <end position="468"/>
    </location>
</feature>
<evidence type="ECO:0000313" key="6">
    <source>
        <dbReference type="EMBL" id="AFO66681.1"/>
    </source>
</evidence>
<accession>I7DEE7</accession>
<dbReference type="PANTHER" id="PTHR10270:SF324">
    <property type="entry name" value="SOX DOMAIN-CONTAINING PROTEIN DICHAETE-RELATED"/>
    <property type="match status" value="1"/>
</dbReference>
<feature type="compositionally biased region" description="Polar residues" evidence="4">
    <location>
        <begin position="210"/>
        <end position="233"/>
    </location>
</feature>
<feature type="compositionally biased region" description="Acidic residues" evidence="4">
    <location>
        <begin position="72"/>
        <end position="81"/>
    </location>
</feature>
<organism evidence="6">
    <name type="scientific">Sycon ciliatum</name>
    <dbReference type="NCBI Taxonomy" id="27933"/>
    <lineage>
        <taxon>Eukaryota</taxon>
        <taxon>Metazoa</taxon>
        <taxon>Porifera</taxon>
        <taxon>Calcarea</taxon>
        <taxon>Calcaronea</taxon>
        <taxon>Leucosolenida</taxon>
        <taxon>Sycettidae</taxon>
        <taxon>Sycon</taxon>
    </lineage>
</organism>
<feature type="compositionally biased region" description="Polar residues" evidence="4">
    <location>
        <begin position="88"/>
        <end position="99"/>
    </location>
</feature>
<dbReference type="GO" id="GO:0000978">
    <property type="term" value="F:RNA polymerase II cis-regulatory region sequence-specific DNA binding"/>
    <property type="evidence" value="ECO:0007669"/>
    <property type="project" value="TreeGrafter"/>
</dbReference>
<sequence>MMSDGSDSLSFSCLCILESYARKRKRTDTESSTSSSPYGSSSSGRSSYGSRSSGSSSSSSSSSSGSSSSDSSDTESSDSESDIPRPSQLESDTAASQLPLSDYHLRLRARSRRSSQDNSSNVIVSNSNSSVKSSGQSSDSNSSIKTSGQSSDGNSSVKSSGQSSDSSVTTGDLSSESSTSSGTESDDSYPRPGTVVKKKTRNSRLAAPAASTQSTTNFTPMSRIMKSSTCISVQQAKQQQQHQLQQLHAPGERRRKIKGAAAEHVKRPKNAFMVWSSLERKERMAKNPKLHNAEISKDLGRVWKSKTEDEKKPFYDMAKREKIEHQAKYPDYKYRPKKKPVKLEPMVELVSKKPVAHSRSRDTARRSGSKKPAGRARPNVHQEPLIPDLKRRCILQPSLPQRNAAAATVCSQSARSASSKPPGKTSSSVSSYTVQQPQALPGDDLDIARDFNTPESLPSDSETTSLTSDDTALLREKLAQHIADNGQDGNETVDKHQQNCTAALTPNDDLQKPLSEDLHCAHPPYVAENTETPPLSPSTAVSAEEYSCDSNRPLQFRSPVYYESRHTSSMWAPIRDLVPGAEELIHLAEMAETGVFPVSFE</sequence>
<dbReference type="InterPro" id="IPR036910">
    <property type="entry name" value="HMG_box_dom_sf"/>
</dbReference>
<name>I7DEE7_9METZ</name>
<dbReference type="CDD" id="cd22004">
    <property type="entry name" value="HMG-box_SOX"/>
    <property type="match status" value="1"/>
</dbReference>
<dbReference type="PANTHER" id="PTHR10270">
    <property type="entry name" value="SOX TRANSCRIPTION FACTOR"/>
    <property type="match status" value="1"/>
</dbReference>
<dbReference type="PROSITE" id="PS50118">
    <property type="entry name" value="HMG_BOX_2"/>
    <property type="match status" value="1"/>
</dbReference>
<feature type="compositionally biased region" description="Low complexity" evidence="4">
    <location>
        <begin position="416"/>
        <end position="434"/>
    </location>
</feature>
<feature type="region of interest" description="Disordered" evidence="4">
    <location>
        <begin position="406"/>
        <end position="468"/>
    </location>
</feature>
<dbReference type="AlphaFoldDB" id="I7DEE7"/>
<feature type="compositionally biased region" description="Basic and acidic residues" evidence="4">
    <location>
        <begin position="325"/>
        <end position="334"/>
    </location>
</feature>
<feature type="region of interest" description="Disordered" evidence="4">
    <location>
        <begin position="23"/>
        <end position="265"/>
    </location>
</feature>
<evidence type="ECO:0000256" key="2">
    <source>
        <dbReference type="ARBA" id="ARBA00023242"/>
    </source>
</evidence>
<dbReference type="InterPro" id="IPR050140">
    <property type="entry name" value="SRY-related_HMG-box_TF-like"/>
</dbReference>
<feature type="compositionally biased region" description="Low complexity" evidence="4">
    <location>
        <begin position="31"/>
        <end position="71"/>
    </location>
</feature>
<protein>
    <submittedName>
        <fullName evidence="6">SoxC</fullName>
    </submittedName>
</protein>
<feature type="domain" description="HMG box" evidence="5">
    <location>
        <begin position="265"/>
        <end position="333"/>
    </location>
</feature>
<dbReference type="GO" id="GO:0001228">
    <property type="term" value="F:DNA-binding transcription activator activity, RNA polymerase II-specific"/>
    <property type="evidence" value="ECO:0007669"/>
    <property type="project" value="TreeGrafter"/>
</dbReference>
<dbReference type="SMART" id="SM00398">
    <property type="entry name" value="HMG"/>
    <property type="match status" value="1"/>
</dbReference>
<dbReference type="Pfam" id="PF00505">
    <property type="entry name" value="HMG_box"/>
    <property type="match status" value="1"/>
</dbReference>
<dbReference type="SUPFAM" id="SSF47095">
    <property type="entry name" value="HMG-box"/>
    <property type="match status" value="1"/>
</dbReference>
<dbReference type="EMBL" id="JX171145">
    <property type="protein sequence ID" value="AFO66681.1"/>
    <property type="molecule type" value="mRNA"/>
</dbReference>
<feature type="DNA-binding region" description="HMG box" evidence="3">
    <location>
        <begin position="265"/>
        <end position="333"/>
    </location>
</feature>
<evidence type="ECO:0000256" key="1">
    <source>
        <dbReference type="ARBA" id="ARBA00023125"/>
    </source>
</evidence>
<keyword evidence="2 3" id="KW-0539">Nucleus</keyword>
<dbReference type="GO" id="GO:0000122">
    <property type="term" value="P:negative regulation of transcription by RNA polymerase II"/>
    <property type="evidence" value="ECO:0007669"/>
    <property type="project" value="TreeGrafter"/>
</dbReference>
<feature type="compositionally biased region" description="Low complexity" evidence="4">
    <location>
        <begin position="234"/>
        <end position="249"/>
    </location>
</feature>
<evidence type="ECO:0000259" key="5">
    <source>
        <dbReference type="PROSITE" id="PS50118"/>
    </source>
</evidence>
<dbReference type="InterPro" id="IPR009071">
    <property type="entry name" value="HMG_box_dom"/>
</dbReference>
<evidence type="ECO:0000256" key="3">
    <source>
        <dbReference type="PROSITE-ProRule" id="PRU00267"/>
    </source>
</evidence>
<proteinExistence type="evidence at transcript level"/>